<evidence type="ECO:0000256" key="17">
    <source>
        <dbReference type="SAM" id="MobiDB-lite"/>
    </source>
</evidence>
<evidence type="ECO:0000256" key="2">
    <source>
        <dbReference type="ARBA" id="ARBA00006024"/>
    </source>
</evidence>
<evidence type="ECO:0000256" key="5">
    <source>
        <dbReference type="ARBA" id="ARBA00022692"/>
    </source>
</evidence>
<dbReference type="CDD" id="cd02094">
    <property type="entry name" value="P-type_ATPase_Cu-like"/>
    <property type="match status" value="1"/>
</dbReference>
<dbReference type="STRING" id="101127.A0A1X2GHF2"/>
<feature type="transmembrane region" description="Helical" evidence="18">
    <location>
        <begin position="608"/>
        <end position="626"/>
    </location>
</feature>
<keyword evidence="6" id="KW-0479">Metal-binding</keyword>
<dbReference type="GO" id="GO:0016887">
    <property type="term" value="F:ATP hydrolysis activity"/>
    <property type="evidence" value="ECO:0007669"/>
    <property type="project" value="InterPro"/>
</dbReference>
<dbReference type="SFLD" id="SFLDS00003">
    <property type="entry name" value="Haloacid_Dehalogenase"/>
    <property type="match status" value="1"/>
</dbReference>
<dbReference type="InterPro" id="IPR023299">
    <property type="entry name" value="ATPase_P-typ_cyto_dom_N"/>
</dbReference>
<name>A0A1X2GHF2_9FUNG</name>
<dbReference type="InterPro" id="IPR006122">
    <property type="entry name" value="HMA_Cu_ion-bd"/>
</dbReference>
<dbReference type="Pfam" id="PF00702">
    <property type="entry name" value="Hydrolase"/>
    <property type="match status" value="2"/>
</dbReference>
<dbReference type="NCBIfam" id="TIGR00003">
    <property type="entry name" value="copper ion binding protein"/>
    <property type="match status" value="1"/>
</dbReference>
<evidence type="ECO:0000313" key="21">
    <source>
        <dbReference type="Proteomes" id="UP000242146"/>
    </source>
</evidence>
<evidence type="ECO:0000313" key="20">
    <source>
        <dbReference type="EMBL" id="ORX53974.1"/>
    </source>
</evidence>
<sequence>MVTFLIKHFPLPQQEQQELVAAIQDLGYDVLEATFAMGANDVNQPVMAGQPSAADPDDSVASTYQLATLSLLGMTCSHCVNTITNGLRSLPGVVPESVQVSLDHHSAKLLCHKDANVTSQLLVDTIEELGYDVAQTPRIVPASSSSSTATLVRPDPDPSSPASSDGEQGNWAKVVMRVGGMTCESCVASVTDALSSLPNVQPGSVQVRLETEMAMVVCKQPDLMAIRELIESRGYEVDNMQLLHNLTLPAPLLNTDSPISLRKPSLSPSLHSLGAVSVVADGPSKKKKVTMTITGMTCASCVRTLEKGLAKLPSVDASSIKVNLLTGSASMQAYGDALTSDDVAHAVDNLGYTTSNITFVDDGPRNVQLQQPAFETKMIISGMYCPSCVAKVESVLSGLPGVIVKSIHIDLDSGITSFSMNKDTLTRQRLSKEIQQLGFAADSIDIRKTATDDTSSDKNENMPALVTSRLTVTGMTCSSCVANIERVMLKQPGVQQCQVNLLAKMAVLVHDPQIIGVRDLANMIEQIGYKAEVAQDATADALADQRQAMRQALDQEISVLKRRFLWSLLFAVPTVLIAMIFLMALPASNPVYQAFMHNISPGLTVGDLVLFLLATPVQFWLGAVFYKKAWGSLYRSHTANMETLVALGTTVAYGASLGTVIANMVRASATASSMIMTSMPTDESNGMNIHMNNFETSVLLITFIHLGKWMEAVAKGKTAETITKLMDLQPEQAILVNVKKQGDEEVLIEQAIEASSIQVGDLLKVNAGGRIPCDGKLWRGTTTTDESMITGESVPVTKQVGDELISATINVTSPIYMRALRVGSDTTLARIIQLVQDAQASPKAPIEHLADKISSVFVPVVIVLALATFIIWQVLSVKNMYPSSWVPEGENGTVFSVMLAVSILVIACPCGLGLASPTAIMVGTGVAARYGILVKGGGFALEMANRMTTVAFDKTGTLTLGKPEVTDHWLNDHGQASDDTAFWKILGRLASISNHPLSKAMEKHAQAKLMAEGDVDTSSVETRHDDEKDKDNQRDWYQGITVVHGKEVAGRGVQATVTLTADLAGQLTGKLRGNRALNVFLGNQAWMNENHARYDTAKQAAEQHEQQLAWQDQGKSLVMVAASPVAGPVDPDTSASHEDGCRNVCACLVCHCSTSSLCCSASKTMMLAQVALADVPRPEAIQVIDGLRRLGIDVWMITGDNERTAGVVATQLGIDRERVLAGVKPEQKADKISNLQRRGRPTQPKSRSWSHPFGSSTTKYERSVVAMIGDGINDSPALAQADLGISVGSATDIAMEAASIVLIRNNLMDLLTMYAIAKTVVRRIRLNFVWAFLYNACAIPIASGILYPAVGTTMPPYIAGVAMVLSSITVVCSSLLLRLYRPPTFNNTQ</sequence>
<feature type="compositionally biased region" description="Basic and acidic residues" evidence="17">
    <location>
        <begin position="1021"/>
        <end position="1031"/>
    </location>
</feature>
<dbReference type="PROSITE" id="PS50846">
    <property type="entry name" value="HMA_2"/>
    <property type="match status" value="5"/>
</dbReference>
<keyword evidence="13 18" id="KW-1133">Transmembrane helix</keyword>
<dbReference type="PRINTS" id="PR00119">
    <property type="entry name" value="CATATPASE"/>
</dbReference>
<evidence type="ECO:0000256" key="3">
    <source>
        <dbReference type="ARBA" id="ARBA00012517"/>
    </source>
</evidence>
<dbReference type="InterPro" id="IPR017969">
    <property type="entry name" value="Heavy-metal-associated_CS"/>
</dbReference>
<evidence type="ECO:0000256" key="16">
    <source>
        <dbReference type="ARBA" id="ARBA00080126"/>
    </source>
</evidence>
<dbReference type="Gene3D" id="3.40.1110.10">
    <property type="entry name" value="Calcium-transporting ATPase, cytoplasmic domain N"/>
    <property type="match status" value="1"/>
</dbReference>
<keyword evidence="9" id="KW-0406">Ion transport</keyword>
<feature type="domain" description="HMA" evidence="19">
    <location>
        <begin position="466"/>
        <end position="532"/>
    </location>
</feature>
<keyword evidence="5 18" id="KW-0812">Transmembrane</keyword>
<dbReference type="InterPro" id="IPR006121">
    <property type="entry name" value="HMA_dom"/>
</dbReference>
<dbReference type="InterPro" id="IPR001757">
    <property type="entry name" value="P_typ_ATPase"/>
</dbReference>
<evidence type="ECO:0000256" key="8">
    <source>
        <dbReference type="ARBA" id="ARBA00022741"/>
    </source>
</evidence>
<feature type="transmembrane region" description="Helical" evidence="18">
    <location>
        <begin position="895"/>
        <end position="915"/>
    </location>
</feature>
<dbReference type="InterPro" id="IPR008250">
    <property type="entry name" value="ATPase_P-typ_transduc_dom_A_sf"/>
</dbReference>
<comment type="similarity">
    <text evidence="2">Belongs to the cation transport ATPase (P-type) (TC 3.A.3) family. Type IB subfamily.</text>
</comment>
<keyword evidence="7" id="KW-0677">Repeat</keyword>
<evidence type="ECO:0000256" key="9">
    <source>
        <dbReference type="ARBA" id="ARBA00022796"/>
    </source>
</evidence>
<proteinExistence type="inferred from homology"/>
<keyword evidence="12" id="KW-1278">Translocase</keyword>
<keyword evidence="9" id="KW-0187">Copper transport</keyword>
<dbReference type="GO" id="GO:0016020">
    <property type="term" value="C:membrane"/>
    <property type="evidence" value="ECO:0007669"/>
    <property type="project" value="InterPro"/>
</dbReference>
<dbReference type="GO" id="GO:0055070">
    <property type="term" value="P:copper ion homeostasis"/>
    <property type="evidence" value="ECO:0007669"/>
    <property type="project" value="TreeGrafter"/>
</dbReference>
<keyword evidence="10" id="KW-0067">ATP-binding</keyword>
<dbReference type="SUPFAM" id="SSF81660">
    <property type="entry name" value="Metal cation-transporting ATPase, ATP-binding domain N"/>
    <property type="match status" value="1"/>
</dbReference>
<keyword evidence="15 18" id="KW-0472">Membrane</keyword>
<keyword evidence="14" id="KW-0186">Copper</keyword>
<feature type="domain" description="HMA" evidence="19">
    <location>
        <begin position="65"/>
        <end position="134"/>
    </location>
</feature>
<dbReference type="FunFam" id="3.30.70.100:FF:000001">
    <property type="entry name" value="ATPase copper transporting beta"/>
    <property type="match status" value="1"/>
</dbReference>
<evidence type="ECO:0000256" key="18">
    <source>
        <dbReference type="SAM" id="Phobius"/>
    </source>
</evidence>
<feature type="region of interest" description="Disordered" evidence="17">
    <location>
        <begin position="1011"/>
        <end position="1031"/>
    </location>
</feature>
<feature type="transmembrane region" description="Helical" evidence="18">
    <location>
        <begin position="564"/>
        <end position="588"/>
    </location>
</feature>
<organism evidence="20 21">
    <name type="scientific">Hesseltinella vesiculosa</name>
    <dbReference type="NCBI Taxonomy" id="101127"/>
    <lineage>
        <taxon>Eukaryota</taxon>
        <taxon>Fungi</taxon>
        <taxon>Fungi incertae sedis</taxon>
        <taxon>Mucoromycota</taxon>
        <taxon>Mucoromycotina</taxon>
        <taxon>Mucoromycetes</taxon>
        <taxon>Mucorales</taxon>
        <taxon>Cunninghamellaceae</taxon>
        <taxon>Hesseltinella</taxon>
    </lineage>
</organism>
<dbReference type="FunFam" id="2.70.150.10:FF:000002">
    <property type="entry name" value="Copper-transporting ATPase 1, putative"/>
    <property type="match status" value="1"/>
</dbReference>
<feature type="domain" description="HMA" evidence="19">
    <location>
        <begin position="172"/>
        <end position="238"/>
    </location>
</feature>
<dbReference type="GO" id="GO:0005507">
    <property type="term" value="F:copper ion binding"/>
    <property type="evidence" value="ECO:0007669"/>
    <property type="project" value="InterPro"/>
</dbReference>
<dbReference type="OrthoDB" id="432719at2759"/>
<feature type="transmembrane region" description="Helical" evidence="18">
    <location>
        <begin position="1328"/>
        <end position="1350"/>
    </location>
</feature>
<dbReference type="PROSITE" id="PS01047">
    <property type="entry name" value="HMA_1"/>
    <property type="match status" value="3"/>
</dbReference>
<dbReference type="SUPFAM" id="SSF81653">
    <property type="entry name" value="Calcium ATPase, transduction domain A"/>
    <property type="match status" value="1"/>
</dbReference>
<feature type="region of interest" description="Disordered" evidence="17">
    <location>
        <begin position="142"/>
        <end position="169"/>
    </location>
</feature>
<keyword evidence="21" id="KW-1185">Reference proteome</keyword>
<evidence type="ECO:0000256" key="13">
    <source>
        <dbReference type="ARBA" id="ARBA00022989"/>
    </source>
</evidence>
<dbReference type="SUPFAM" id="SSF56784">
    <property type="entry name" value="HAD-like"/>
    <property type="match status" value="1"/>
</dbReference>
<reference evidence="20 21" key="1">
    <citation type="submission" date="2016-07" db="EMBL/GenBank/DDBJ databases">
        <title>Pervasive Adenine N6-methylation of Active Genes in Fungi.</title>
        <authorList>
            <consortium name="DOE Joint Genome Institute"/>
            <person name="Mondo S.J."/>
            <person name="Dannebaum R.O."/>
            <person name="Kuo R.C."/>
            <person name="Labutti K."/>
            <person name="Haridas S."/>
            <person name="Kuo A."/>
            <person name="Salamov A."/>
            <person name="Ahrendt S.R."/>
            <person name="Lipzen A."/>
            <person name="Sullivan W."/>
            <person name="Andreopoulos W.B."/>
            <person name="Clum A."/>
            <person name="Lindquist E."/>
            <person name="Daum C."/>
            <person name="Ramamoorthy G.K."/>
            <person name="Gryganskyi A."/>
            <person name="Culley D."/>
            <person name="Magnuson J.K."/>
            <person name="James T.Y."/>
            <person name="O'Malley M.A."/>
            <person name="Stajich J.E."/>
            <person name="Spatafora J.W."/>
            <person name="Visel A."/>
            <person name="Grigoriev I.V."/>
        </authorList>
    </citation>
    <scope>NUCLEOTIDE SEQUENCE [LARGE SCALE GENOMIC DNA]</scope>
    <source>
        <strain evidence="20 21">NRRL 3301</strain>
    </source>
</reference>
<dbReference type="SUPFAM" id="SSF81665">
    <property type="entry name" value="Calcium ATPase, transmembrane domain M"/>
    <property type="match status" value="1"/>
</dbReference>
<feature type="compositionally biased region" description="Polar residues" evidence="17">
    <location>
        <begin position="1243"/>
        <end position="1256"/>
    </location>
</feature>
<dbReference type="GO" id="GO:0012505">
    <property type="term" value="C:endomembrane system"/>
    <property type="evidence" value="ECO:0007669"/>
    <property type="project" value="UniProtKB-SubCell"/>
</dbReference>
<comment type="subcellular location">
    <subcellularLocation>
        <location evidence="1">Endomembrane system</location>
        <topology evidence="1">Multi-pass membrane protein</topology>
    </subcellularLocation>
</comment>
<dbReference type="Gene3D" id="2.70.150.10">
    <property type="entry name" value="Calcium-transporting ATPase, cytoplasmic transduction domain A"/>
    <property type="match status" value="1"/>
</dbReference>
<evidence type="ECO:0000256" key="10">
    <source>
        <dbReference type="ARBA" id="ARBA00022840"/>
    </source>
</evidence>
<evidence type="ECO:0000256" key="12">
    <source>
        <dbReference type="ARBA" id="ARBA00022967"/>
    </source>
</evidence>
<dbReference type="PANTHER" id="PTHR43520:SF8">
    <property type="entry name" value="P-TYPE CU(+) TRANSPORTER"/>
    <property type="match status" value="1"/>
</dbReference>
<feature type="transmembrane region" description="Helical" evidence="18">
    <location>
        <begin position="856"/>
        <end position="875"/>
    </location>
</feature>
<dbReference type="InterPro" id="IPR036412">
    <property type="entry name" value="HAD-like_sf"/>
</dbReference>
<dbReference type="InterPro" id="IPR036163">
    <property type="entry name" value="HMA_dom_sf"/>
</dbReference>
<dbReference type="InterPro" id="IPR018303">
    <property type="entry name" value="ATPase_P-typ_P_site"/>
</dbReference>
<dbReference type="Proteomes" id="UP000242146">
    <property type="component" value="Unassembled WGS sequence"/>
</dbReference>
<dbReference type="SUPFAM" id="SSF55008">
    <property type="entry name" value="HMA, heavy metal-associated domain"/>
    <property type="match status" value="5"/>
</dbReference>
<dbReference type="GO" id="GO:0140581">
    <property type="term" value="F:P-type monovalent copper transporter activity"/>
    <property type="evidence" value="ECO:0007669"/>
    <property type="project" value="UniProtKB-EC"/>
</dbReference>
<dbReference type="InterPro" id="IPR023298">
    <property type="entry name" value="ATPase_P-typ_TM_dom_sf"/>
</dbReference>
<feature type="domain" description="HMA" evidence="19">
    <location>
        <begin position="287"/>
        <end position="355"/>
    </location>
</feature>
<dbReference type="PRINTS" id="PR00942">
    <property type="entry name" value="CUATPASEI"/>
</dbReference>
<feature type="transmembrane region" description="Helical" evidence="18">
    <location>
        <begin position="1356"/>
        <end position="1377"/>
    </location>
</feature>
<evidence type="ECO:0000256" key="7">
    <source>
        <dbReference type="ARBA" id="ARBA00022737"/>
    </source>
</evidence>
<evidence type="ECO:0000259" key="19">
    <source>
        <dbReference type="PROSITE" id="PS50846"/>
    </source>
</evidence>
<evidence type="ECO:0000256" key="1">
    <source>
        <dbReference type="ARBA" id="ARBA00004127"/>
    </source>
</evidence>
<dbReference type="PANTHER" id="PTHR43520">
    <property type="entry name" value="ATP7, ISOFORM B"/>
    <property type="match status" value="1"/>
</dbReference>
<keyword evidence="4" id="KW-0813">Transport</keyword>
<gene>
    <name evidence="20" type="ORF">DM01DRAFT_266229</name>
</gene>
<accession>A0A1X2GHF2</accession>
<dbReference type="CDD" id="cd00371">
    <property type="entry name" value="HMA"/>
    <property type="match status" value="5"/>
</dbReference>
<evidence type="ECO:0000256" key="11">
    <source>
        <dbReference type="ARBA" id="ARBA00022842"/>
    </source>
</evidence>
<dbReference type="Gene3D" id="3.40.50.1000">
    <property type="entry name" value="HAD superfamily/HAD-like"/>
    <property type="match status" value="1"/>
</dbReference>
<evidence type="ECO:0000256" key="15">
    <source>
        <dbReference type="ARBA" id="ARBA00023136"/>
    </source>
</evidence>
<dbReference type="Pfam" id="PF00122">
    <property type="entry name" value="E1-E2_ATPase"/>
    <property type="match status" value="1"/>
</dbReference>
<dbReference type="InterPro" id="IPR023214">
    <property type="entry name" value="HAD_sf"/>
</dbReference>
<dbReference type="SFLD" id="SFLDF00027">
    <property type="entry name" value="p-type_atpase"/>
    <property type="match status" value="1"/>
</dbReference>
<dbReference type="NCBIfam" id="TIGR01494">
    <property type="entry name" value="ATPase_P-type"/>
    <property type="match status" value="2"/>
</dbReference>
<comment type="caution">
    <text evidence="20">The sequence shown here is derived from an EMBL/GenBank/DDBJ whole genome shotgun (WGS) entry which is preliminary data.</text>
</comment>
<evidence type="ECO:0000256" key="4">
    <source>
        <dbReference type="ARBA" id="ARBA00022448"/>
    </source>
</evidence>
<dbReference type="InterPro" id="IPR044492">
    <property type="entry name" value="P_typ_ATPase_HD_dom"/>
</dbReference>
<dbReference type="GO" id="GO:0043682">
    <property type="term" value="F:P-type divalent copper transporter activity"/>
    <property type="evidence" value="ECO:0007669"/>
    <property type="project" value="TreeGrafter"/>
</dbReference>
<dbReference type="Pfam" id="PF00403">
    <property type="entry name" value="HMA"/>
    <property type="match status" value="5"/>
</dbReference>
<keyword evidence="8" id="KW-0547">Nucleotide-binding</keyword>
<dbReference type="SFLD" id="SFLDG00002">
    <property type="entry name" value="C1.7:_P-type_atpase_like"/>
    <property type="match status" value="1"/>
</dbReference>
<feature type="domain" description="HMA" evidence="19">
    <location>
        <begin position="374"/>
        <end position="442"/>
    </location>
</feature>
<dbReference type="GO" id="GO:0005524">
    <property type="term" value="F:ATP binding"/>
    <property type="evidence" value="ECO:0007669"/>
    <property type="project" value="UniProtKB-KW"/>
</dbReference>
<dbReference type="EMBL" id="MCGT01000014">
    <property type="protein sequence ID" value="ORX53974.1"/>
    <property type="molecule type" value="Genomic_DNA"/>
</dbReference>
<dbReference type="Gene3D" id="3.30.70.100">
    <property type="match status" value="5"/>
</dbReference>
<dbReference type="PROSITE" id="PS00154">
    <property type="entry name" value="ATPASE_E1_E2"/>
    <property type="match status" value="1"/>
</dbReference>
<feature type="region of interest" description="Disordered" evidence="17">
    <location>
        <begin position="1234"/>
        <end position="1256"/>
    </location>
</feature>
<dbReference type="InterPro" id="IPR059000">
    <property type="entry name" value="ATPase_P-type_domA"/>
</dbReference>
<evidence type="ECO:0000256" key="14">
    <source>
        <dbReference type="ARBA" id="ARBA00023008"/>
    </source>
</evidence>
<dbReference type="EC" id="7.2.2.8" evidence="3"/>
<protein>
    <recommendedName>
        <fullName evidence="3">P-type Cu(+) transporter</fullName>
        <ecNumber evidence="3">7.2.2.8</ecNumber>
    </recommendedName>
    <alternativeName>
        <fullName evidence="16">Cu(2+)-ATPase</fullName>
    </alternativeName>
</protein>
<keyword evidence="11" id="KW-0460">Magnesium</keyword>
<evidence type="ECO:0000256" key="6">
    <source>
        <dbReference type="ARBA" id="ARBA00022723"/>
    </source>
</evidence>